<evidence type="ECO:0000313" key="5">
    <source>
        <dbReference type="Proteomes" id="UP000009236"/>
    </source>
</evidence>
<feature type="domain" description="GmrSD restriction endonucleases C-terminal" evidence="3">
    <location>
        <begin position="182"/>
        <end position="319"/>
    </location>
</feature>
<feature type="region of interest" description="Disordered" evidence="1">
    <location>
        <begin position="88"/>
        <end position="142"/>
    </location>
</feature>
<dbReference type="Pfam" id="PF07510">
    <property type="entry name" value="GmrSD_C"/>
    <property type="match status" value="1"/>
</dbReference>
<evidence type="ECO:0000313" key="4">
    <source>
        <dbReference type="EMBL" id="AEG42999.1"/>
    </source>
</evidence>
<keyword evidence="2" id="KW-0812">Transmembrane</keyword>
<protein>
    <recommendedName>
        <fullName evidence="3">GmrSD restriction endonucleases C-terminal domain-containing protein</fullName>
    </recommendedName>
</protein>
<evidence type="ECO:0000256" key="2">
    <source>
        <dbReference type="SAM" id="Phobius"/>
    </source>
</evidence>
<reference evidence="4 5" key="1">
    <citation type="submission" date="2011-05" db="EMBL/GenBank/DDBJ databases">
        <title>Complete sequence of Isoptericola variabilis 225.</title>
        <authorList>
            <consortium name="US DOE Joint Genome Institute"/>
            <person name="Lucas S."/>
            <person name="Han J."/>
            <person name="Lapidus A."/>
            <person name="Cheng J.-F."/>
            <person name="Goodwin L."/>
            <person name="Pitluck S."/>
            <person name="Peters L."/>
            <person name="Mikhailova N."/>
            <person name="Zeytun A."/>
            <person name="Han C."/>
            <person name="Tapia R."/>
            <person name="Land M."/>
            <person name="Hauser L."/>
            <person name="Kyrpides N."/>
            <person name="Ivanova N."/>
            <person name="Pagani I."/>
            <person name="Siebers A."/>
            <person name="Allgaier M."/>
            <person name="Thelen M."/>
            <person name="Hugenholtz P."/>
            <person name="Gladden J."/>
            <person name="Woyke T."/>
        </authorList>
    </citation>
    <scope>NUCLEOTIDE SEQUENCE [LARGE SCALE GENOMIC DNA]</scope>
    <source>
        <strain evidence="5">225</strain>
    </source>
</reference>
<feature type="compositionally biased region" description="Low complexity" evidence="1">
    <location>
        <begin position="361"/>
        <end position="378"/>
    </location>
</feature>
<dbReference type="EMBL" id="CP002810">
    <property type="protein sequence ID" value="AEG42999.1"/>
    <property type="molecule type" value="Genomic_DNA"/>
</dbReference>
<dbReference type="eggNOG" id="COG2356">
    <property type="taxonomic scope" value="Bacteria"/>
</dbReference>
<dbReference type="RefSeq" id="WP_013837394.1">
    <property type="nucleotide sequence ID" value="NC_015588.1"/>
</dbReference>
<evidence type="ECO:0000256" key="1">
    <source>
        <dbReference type="SAM" id="MobiDB-lite"/>
    </source>
</evidence>
<dbReference type="PANTHER" id="PTHR24094:SF15">
    <property type="entry name" value="AMP-DEPENDENT SYNTHETASE_LIGASE DOMAIN-CONTAINING PROTEIN-RELATED"/>
    <property type="match status" value="1"/>
</dbReference>
<feature type="transmembrane region" description="Helical" evidence="2">
    <location>
        <begin position="64"/>
        <end position="83"/>
    </location>
</feature>
<dbReference type="AlphaFoldDB" id="F6FRQ8"/>
<gene>
    <name evidence="4" type="ordered locus">Isova_0190</name>
</gene>
<feature type="compositionally biased region" description="Pro residues" evidence="1">
    <location>
        <begin position="122"/>
        <end position="134"/>
    </location>
</feature>
<name>F6FRQ8_ISOV2</name>
<dbReference type="InterPro" id="IPR011089">
    <property type="entry name" value="GmrSD_C"/>
</dbReference>
<feature type="transmembrane region" description="Helical" evidence="2">
    <location>
        <begin position="40"/>
        <end position="57"/>
    </location>
</feature>
<organism evidence="5">
    <name type="scientific">Isoptericola variabilis (strain 225)</name>
    <dbReference type="NCBI Taxonomy" id="743718"/>
    <lineage>
        <taxon>Bacteria</taxon>
        <taxon>Bacillati</taxon>
        <taxon>Actinomycetota</taxon>
        <taxon>Actinomycetes</taxon>
        <taxon>Micrococcales</taxon>
        <taxon>Promicromonosporaceae</taxon>
        <taxon>Isoptericola</taxon>
    </lineage>
</organism>
<dbReference type="eggNOG" id="COG1525">
    <property type="taxonomic scope" value="Bacteria"/>
</dbReference>
<sequence>MPSPRLTRRPSFWVGLGGLVLAMLLGAPAGWFGAVMTGCLYLALCAGWGVLTTRTWWGPMPRGGAAAAGGGALVALVVAAALAGGTTAEVPPSEDVAVEEVAPSGSPTPSPSATPSAAPSATPTPSPEPSPTEEPSPAETAEPGTALATVALLEVKGRAPKTGYDRDQFGQRWADVDRNGCDQRNDVLRRDLTDVVTKAGTHGCVVLRGTFADPYSGETMPFERGEATSPLVQIDHVVALSDAWQKGAQQWTADERQLFANDPLNLLASKGELNQQKGDGDTATWLPPNKAFRCAYVARQVAVKHAYGLWVTQAERDAMERVLSACPSEPLPAGDPSTPAAALMPERAEQEAASGAGGATSGTTGPATSGTGSAVTGGDPACPVKGNHSSSGDWIYHVPSGRYYDVTKPEECFATPAEAEAAGYRASKQ</sequence>
<keyword evidence="2" id="KW-1133">Transmembrane helix</keyword>
<dbReference type="KEGG" id="iva:Isova_0190"/>
<accession>F6FRQ8</accession>
<keyword evidence="2" id="KW-0472">Membrane</keyword>
<dbReference type="HOGENOM" id="CLU_043034_0_0_11"/>
<proteinExistence type="predicted"/>
<feature type="transmembrane region" description="Helical" evidence="2">
    <location>
        <begin position="12"/>
        <end position="34"/>
    </location>
</feature>
<dbReference type="PANTHER" id="PTHR24094">
    <property type="entry name" value="SECRETED PROTEIN"/>
    <property type="match status" value="1"/>
</dbReference>
<feature type="region of interest" description="Disordered" evidence="1">
    <location>
        <begin position="345"/>
        <end position="389"/>
    </location>
</feature>
<keyword evidence="5" id="KW-1185">Reference proteome</keyword>
<evidence type="ECO:0000259" key="3">
    <source>
        <dbReference type="Pfam" id="PF07510"/>
    </source>
</evidence>
<dbReference type="Proteomes" id="UP000009236">
    <property type="component" value="Chromosome"/>
</dbReference>